<dbReference type="PANTHER" id="PTHR39181">
    <property type="entry name" value="TYROSINE-PROTEIN PHOSPHATASE YWQE"/>
    <property type="match status" value="1"/>
</dbReference>
<dbReference type="PIRSF" id="PIRSF016557">
    <property type="entry name" value="Caps_synth_CpsB"/>
    <property type="match status" value="1"/>
</dbReference>
<protein>
    <recommendedName>
        <fullName evidence="5">Tyrosine-protein phosphatase</fullName>
        <ecNumber evidence="5">3.1.3.48</ecNumber>
    </recommendedName>
</protein>
<dbReference type="Proteomes" id="UP001221597">
    <property type="component" value="Chromosome"/>
</dbReference>
<dbReference type="InterPro" id="IPR016195">
    <property type="entry name" value="Pol/histidinol_Pase-like"/>
</dbReference>
<name>A0ABY8J0A4_9BACI</name>
<dbReference type="EC" id="3.1.3.48" evidence="5"/>
<organism evidence="6 7">
    <name type="scientific">Halobacillus naozhouensis</name>
    <dbReference type="NCBI Taxonomy" id="554880"/>
    <lineage>
        <taxon>Bacteria</taxon>
        <taxon>Bacillati</taxon>
        <taxon>Bacillota</taxon>
        <taxon>Bacilli</taxon>
        <taxon>Bacillales</taxon>
        <taxon>Bacillaceae</taxon>
        <taxon>Halobacillus</taxon>
    </lineage>
</organism>
<keyword evidence="2 5" id="KW-0378">Hydrolase</keyword>
<evidence type="ECO:0000256" key="2">
    <source>
        <dbReference type="ARBA" id="ARBA00022801"/>
    </source>
</evidence>
<dbReference type="Pfam" id="PF19567">
    <property type="entry name" value="CpsB_CapC"/>
    <property type="match status" value="1"/>
</dbReference>
<accession>A0ABY8J0A4</accession>
<comment type="catalytic activity">
    <reaction evidence="4 5">
        <text>O-phospho-L-tyrosyl-[protein] + H2O = L-tyrosyl-[protein] + phosphate</text>
        <dbReference type="Rhea" id="RHEA:10684"/>
        <dbReference type="Rhea" id="RHEA-COMP:10136"/>
        <dbReference type="Rhea" id="RHEA-COMP:20101"/>
        <dbReference type="ChEBI" id="CHEBI:15377"/>
        <dbReference type="ChEBI" id="CHEBI:43474"/>
        <dbReference type="ChEBI" id="CHEBI:46858"/>
        <dbReference type="ChEBI" id="CHEBI:61978"/>
        <dbReference type="EC" id="3.1.3.48"/>
    </reaction>
</comment>
<proteinExistence type="inferred from homology"/>
<reference evidence="6 7" key="1">
    <citation type="submission" date="2023-04" db="EMBL/GenBank/DDBJ databases">
        <title>Genome sequence of Halobacillus naozhouensis KACC 21980.</title>
        <authorList>
            <person name="Kim S."/>
            <person name="Heo J."/>
            <person name="Kwon S.-W."/>
        </authorList>
    </citation>
    <scope>NUCLEOTIDE SEQUENCE [LARGE SCALE GENOMIC DNA]</scope>
    <source>
        <strain evidence="6 7">KCTC 13234</strain>
    </source>
</reference>
<dbReference type="EMBL" id="CP121671">
    <property type="protein sequence ID" value="WFT74316.1"/>
    <property type="molecule type" value="Genomic_DNA"/>
</dbReference>
<comment type="similarity">
    <text evidence="1 5">Belongs to the metallo-dependent hydrolases superfamily. CpsB/CapC family.</text>
</comment>
<evidence type="ECO:0000256" key="3">
    <source>
        <dbReference type="ARBA" id="ARBA00022912"/>
    </source>
</evidence>
<sequence length="252" mass="28397">MIDIHTHILPGVDEGASTMEDSMKMAQKAVKDGIRTVVAAPHHNNGSHYNYKNNILIQVSELNRQFEERDIPLTVLPGQETRVYGDLVEALKKDEILAVNEGDYVLIELPRDHVPGYLNTLLFNIQVEGYRPIIVHPERNEQIIEQPNLLYSIVRNGAFVQITAASLLGKYGSKVKKLSHQLIDANLVHLVASGAQKSRGLNLKDSCREIKKHYDQSMVYYFSENAQYVVEGQALATEPPQRVKKKKVLGIF</sequence>
<evidence type="ECO:0000256" key="1">
    <source>
        <dbReference type="ARBA" id="ARBA00005750"/>
    </source>
</evidence>
<dbReference type="RefSeq" id="WP_283076315.1">
    <property type="nucleotide sequence ID" value="NZ_JBHUPI010000007.1"/>
</dbReference>
<dbReference type="Gene3D" id="3.20.20.140">
    <property type="entry name" value="Metal-dependent hydrolases"/>
    <property type="match status" value="1"/>
</dbReference>
<dbReference type="PANTHER" id="PTHR39181:SF1">
    <property type="entry name" value="TYROSINE-PROTEIN PHOSPHATASE YWQE"/>
    <property type="match status" value="1"/>
</dbReference>
<gene>
    <name evidence="6" type="ORF">P9989_18450</name>
</gene>
<evidence type="ECO:0000313" key="7">
    <source>
        <dbReference type="Proteomes" id="UP001221597"/>
    </source>
</evidence>
<evidence type="ECO:0000313" key="6">
    <source>
        <dbReference type="EMBL" id="WFT74316.1"/>
    </source>
</evidence>
<dbReference type="SUPFAM" id="SSF89550">
    <property type="entry name" value="PHP domain-like"/>
    <property type="match status" value="1"/>
</dbReference>
<keyword evidence="3 5" id="KW-0904">Protein phosphatase</keyword>
<keyword evidence="7" id="KW-1185">Reference proteome</keyword>
<dbReference type="InterPro" id="IPR016667">
    <property type="entry name" value="Caps_polysacc_synth_CpsB/CapC"/>
</dbReference>
<evidence type="ECO:0000256" key="4">
    <source>
        <dbReference type="ARBA" id="ARBA00051722"/>
    </source>
</evidence>
<evidence type="ECO:0000256" key="5">
    <source>
        <dbReference type="PIRNR" id="PIRNR016557"/>
    </source>
</evidence>